<comment type="subcellular location">
    <subcellularLocation>
        <location evidence="1">Secreted</location>
    </subcellularLocation>
</comment>
<accession>T1DIZ4</accession>
<name>T1DIZ4_9DIPT</name>
<comment type="similarity">
    <text evidence="2">Belongs to the PBP/GOBP family.</text>
</comment>
<proteinExistence type="evidence at transcript level"/>
<protein>
    <submittedName>
        <fullName evidence="5">Putative short d7 salivary protein</fullName>
    </submittedName>
</protein>
<organism evidence="5">
    <name type="scientific">Psorophora albipes</name>
    <dbReference type="NCBI Taxonomy" id="869069"/>
    <lineage>
        <taxon>Eukaryota</taxon>
        <taxon>Metazoa</taxon>
        <taxon>Ecdysozoa</taxon>
        <taxon>Arthropoda</taxon>
        <taxon>Hexapoda</taxon>
        <taxon>Insecta</taxon>
        <taxon>Pterygota</taxon>
        <taxon>Neoptera</taxon>
        <taxon>Endopterygota</taxon>
        <taxon>Diptera</taxon>
        <taxon>Nematocera</taxon>
        <taxon>Culicoidea</taxon>
        <taxon>Culicidae</taxon>
        <taxon>Culicinae</taxon>
        <taxon>Aedini</taxon>
        <taxon>Psorophora</taxon>
    </lineage>
</organism>
<feature type="chain" id="PRO_5004574421" evidence="4">
    <location>
        <begin position="20"/>
        <end position="148"/>
    </location>
</feature>
<evidence type="ECO:0000256" key="3">
    <source>
        <dbReference type="ARBA" id="ARBA00022525"/>
    </source>
</evidence>
<reference evidence="5" key="1">
    <citation type="journal article" date="2013" name="BMC Genomics">
        <title>A deep insight into the sialotranscriptome of the mosquito, Psorophora albipes.</title>
        <authorList>
            <person name="Chagas A.C."/>
            <person name="Calvo E."/>
            <person name="Rios-Velasquez C.M."/>
            <person name="Pessoa F.A."/>
            <person name="Medeiros J.F."/>
            <person name="Ribeiro J.M."/>
        </authorList>
    </citation>
    <scope>NUCLEOTIDE SEQUENCE</scope>
</reference>
<dbReference type="GO" id="GO:0005576">
    <property type="term" value="C:extracellular region"/>
    <property type="evidence" value="ECO:0007669"/>
    <property type="project" value="UniProtKB-SubCell"/>
</dbReference>
<dbReference type="AlphaFoldDB" id="T1DIZ4"/>
<dbReference type="SUPFAM" id="SSF47565">
    <property type="entry name" value="Insect pheromone/odorant-binding proteins"/>
    <property type="match status" value="1"/>
</dbReference>
<evidence type="ECO:0000313" key="5">
    <source>
        <dbReference type="EMBL" id="JAA94211.1"/>
    </source>
</evidence>
<feature type="signal peptide" evidence="4">
    <location>
        <begin position="1"/>
        <end position="19"/>
    </location>
</feature>
<evidence type="ECO:0000256" key="4">
    <source>
        <dbReference type="SAM" id="SignalP"/>
    </source>
</evidence>
<keyword evidence="4" id="KW-0732">Signal</keyword>
<dbReference type="EMBL" id="GALA01000641">
    <property type="protein sequence ID" value="JAA94211.1"/>
    <property type="molecule type" value="mRNA"/>
</dbReference>
<keyword evidence="3" id="KW-0964">Secreted</keyword>
<sequence length="148" mass="16917">MKRLLLLVLLALTVKFSTALYEFQSCTKEVKEIKKPELCKITKFKANASTPNAAKFYECVLSRLEYYNHRDKELYQNGEYIARGLSRFGMSKEDALKAIKKCKDSSSGGAVTPIGYVLCLLKDGKTKNSFQQLMKSRDEDFFKSQCKK</sequence>
<evidence type="ECO:0000256" key="1">
    <source>
        <dbReference type="ARBA" id="ARBA00004613"/>
    </source>
</evidence>
<dbReference type="GO" id="GO:0005549">
    <property type="term" value="F:odorant binding"/>
    <property type="evidence" value="ECO:0007669"/>
    <property type="project" value="InterPro"/>
</dbReference>
<evidence type="ECO:0000256" key="2">
    <source>
        <dbReference type="ARBA" id="ARBA00008098"/>
    </source>
</evidence>
<dbReference type="InterPro" id="IPR036728">
    <property type="entry name" value="PBP_GOBP_sf"/>
</dbReference>
<dbReference type="Gene3D" id="1.10.238.20">
    <property type="entry name" value="Pheromone/general odorant binding protein domain"/>
    <property type="match status" value="1"/>
</dbReference>